<feature type="domain" description="DUF4131" evidence="8">
    <location>
        <begin position="69"/>
        <end position="230"/>
    </location>
</feature>
<name>A0A6I6MPC1_9CAUL</name>
<dbReference type="PANTHER" id="PTHR30619:SF1">
    <property type="entry name" value="RECOMBINATION PROTEIN 2"/>
    <property type="match status" value="1"/>
</dbReference>
<keyword evidence="10" id="KW-1185">Reference proteome</keyword>
<reference evidence="10" key="1">
    <citation type="submission" date="2019-12" db="EMBL/GenBank/DDBJ databases">
        <title>Complete genome of Terracaulis silvestris 0127_4.</title>
        <authorList>
            <person name="Vieira S."/>
            <person name="Riedel T."/>
            <person name="Sproer C."/>
            <person name="Pascual J."/>
            <person name="Boedeker C."/>
            <person name="Overmann J."/>
        </authorList>
    </citation>
    <scope>NUCLEOTIDE SEQUENCE [LARGE SCALE GENOMIC DNA]</scope>
    <source>
        <strain evidence="10">0127_4</strain>
    </source>
</reference>
<dbReference type="Pfam" id="PF03772">
    <property type="entry name" value="Competence"/>
    <property type="match status" value="1"/>
</dbReference>
<dbReference type="Pfam" id="PF13567">
    <property type="entry name" value="DUF4131"/>
    <property type="match status" value="1"/>
</dbReference>
<feature type="transmembrane region" description="Helical" evidence="6">
    <location>
        <begin position="47"/>
        <end position="65"/>
    </location>
</feature>
<feature type="transmembrane region" description="Helical" evidence="6">
    <location>
        <begin position="485"/>
        <end position="508"/>
    </location>
</feature>
<sequence length="742" mass="77663">MGEGAKRVTTLIGENSGWSKRARGSTAPAFSPSRALAAVVALQRDRWILWLPVSMVAGAALWLTAPTDPPWWIGPLFLVLGTATAIAIAAWTSERADGWAMTTRHVLGGLCALIAAAGLGFTSAHLRGLTVAQPAYIGGEEPVRVEGWVVANDANDNGPRLRLLVRSIEGVAEPPRYVRLSVSEAGLLTAGRAASCRGILGPPSGPMAPGAYDFARRAYFERLAATGFAFGRCRPADFAPPPDWLDQQRLLLAAVRADLAAAIVDAAPGRGGAIASALITGDRSAIDADTNAALRDSGLGHLLSVSGIHMGIVGGLVFATLVWTLSLIAPIALRFPIKKIAAVGALLVLAAYLIISGSSVPALRSFVMACVAFGAILLDRPAISMRGLALAAFIVVLIFPESVIEPGFQMSFAATMALVALFEILKRAPHEPALPTPGPLIGALQATTRGIGGVLLISFVAGLATDPFAIYHFQRFSLYALPANLIAAPIMSFLVAPAAAVAAVLAPFGMADIPLEVMASALDLIAAVGQTFGERPEAVRAMPRPPDLAFILCVVSLLWVGLWRGALRWLGVIFFAASIALYIKAPTPMVAFDADTRAVYARADGASAWTLIAAPGRSTYARDRLGAMLGLSPPTLERLAPPENCGEGGCTWLAADRTFAFVTDETGFARACQRDAIVMSRATAPADFTQRCGTAAILDAPDLALRGGALIYATEHGVRIERALSPAISRPWTPRGGASDQE</sequence>
<evidence type="ECO:0000256" key="3">
    <source>
        <dbReference type="ARBA" id="ARBA00022692"/>
    </source>
</evidence>
<evidence type="ECO:0000313" key="10">
    <source>
        <dbReference type="Proteomes" id="UP000431269"/>
    </source>
</evidence>
<feature type="transmembrane region" description="Helical" evidence="6">
    <location>
        <begin position="572"/>
        <end position="592"/>
    </location>
</feature>
<evidence type="ECO:0000259" key="8">
    <source>
        <dbReference type="Pfam" id="PF13567"/>
    </source>
</evidence>
<protein>
    <submittedName>
        <fullName evidence="9">ComEC family competence protein</fullName>
    </submittedName>
</protein>
<feature type="transmembrane region" description="Helical" evidence="6">
    <location>
        <begin position="548"/>
        <end position="566"/>
    </location>
</feature>
<evidence type="ECO:0000256" key="1">
    <source>
        <dbReference type="ARBA" id="ARBA00004651"/>
    </source>
</evidence>
<feature type="domain" description="ComEC/Rec2-related protein" evidence="7">
    <location>
        <begin position="278"/>
        <end position="565"/>
    </location>
</feature>
<evidence type="ECO:0000256" key="6">
    <source>
        <dbReference type="SAM" id="Phobius"/>
    </source>
</evidence>
<dbReference type="EMBL" id="CP047045">
    <property type="protein sequence ID" value="QGZ95196.1"/>
    <property type="molecule type" value="Genomic_DNA"/>
</dbReference>
<keyword evidence="2" id="KW-1003">Cell membrane</keyword>
<dbReference type="NCBIfam" id="TIGR00360">
    <property type="entry name" value="ComEC_N-term"/>
    <property type="match status" value="1"/>
</dbReference>
<evidence type="ECO:0000313" key="9">
    <source>
        <dbReference type="EMBL" id="QGZ95196.1"/>
    </source>
</evidence>
<comment type="subcellular location">
    <subcellularLocation>
        <location evidence="1">Cell membrane</location>
        <topology evidence="1">Multi-pass membrane protein</topology>
    </subcellularLocation>
</comment>
<feature type="transmembrane region" description="Helical" evidence="6">
    <location>
        <begin position="446"/>
        <end position="465"/>
    </location>
</feature>
<dbReference type="InterPro" id="IPR052159">
    <property type="entry name" value="Competence_DNA_uptake"/>
</dbReference>
<accession>A0A6I6MPC1</accession>
<feature type="transmembrane region" description="Helical" evidence="6">
    <location>
        <begin position="105"/>
        <end position="126"/>
    </location>
</feature>
<dbReference type="Proteomes" id="UP000431269">
    <property type="component" value="Chromosome"/>
</dbReference>
<feature type="transmembrane region" description="Helical" evidence="6">
    <location>
        <begin position="383"/>
        <end position="400"/>
    </location>
</feature>
<dbReference type="InterPro" id="IPR004477">
    <property type="entry name" value="ComEC_N"/>
</dbReference>
<keyword evidence="3 6" id="KW-0812">Transmembrane</keyword>
<feature type="transmembrane region" description="Helical" evidence="6">
    <location>
        <begin position="340"/>
        <end position="355"/>
    </location>
</feature>
<feature type="transmembrane region" description="Helical" evidence="6">
    <location>
        <begin position="308"/>
        <end position="333"/>
    </location>
</feature>
<keyword evidence="5 6" id="KW-0472">Membrane</keyword>
<evidence type="ECO:0000256" key="4">
    <source>
        <dbReference type="ARBA" id="ARBA00022989"/>
    </source>
</evidence>
<evidence type="ECO:0000256" key="2">
    <source>
        <dbReference type="ARBA" id="ARBA00022475"/>
    </source>
</evidence>
<evidence type="ECO:0000256" key="5">
    <source>
        <dbReference type="ARBA" id="ARBA00023136"/>
    </source>
</evidence>
<dbReference type="InterPro" id="IPR025405">
    <property type="entry name" value="DUF4131"/>
</dbReference>
<feature type="transmembrane region" description="Helical" evidence="6">
    <location>
        <begin position="71"/>
        <end position="93"/>
    </location>
</feature>
<dbReference type="KEGG" id="tsv:DSM104635_02040"/>
<dbReference type="PANTHER" id="PTHR30619">
    <property type="entry name" value="DNA INTERNALIZATION/COMPETENCE PROTEIN COMEC/REC2"/>
    <property type="match status" value="1"/>
</dbReference>
<organism evidence="9 10">
    <name type="scientific">Terricaulis silvestris</name>
    <dbReference type="NCBI Taxonomy" id="2686094"/>
    <lineage>
        <taxon>Bacteria</taxon>
        <taxon>Pseudomonadati</taxon>
        <taxon>Pseudomonadota</taxon>
        <taxon>Alphaproteobacteria</taxon>
        <taxon>Caulobacterales</taxon>
        <taxon>Caulobacteraceae</taxon>
        <taxon>Terricaulis</taxon>
    </lineage>
</organism>
<dbReference type="AlphaFoldDB" id="A0A6I6MPC1"/>
<dbReference type="GO" id="GO:0005886">
    <property type="term" value="C:plasma membrane"/>
    <property type="evidence" value="ECO:0007669"/>
    <property type="project" value="UniProtKB-SubCell"/>
</dbReference>
<proteinExistence type="predicted"/>
<evidence type="ECO:0000259" key="7">
    <source>
        <dbReference type="Pfam" id="PF03772"/>
    </source>
</evidence>
<keyword evidence="4 6" id="KW-1133">Transmembrane helix</keyword>
<gene>
    <name evidence="9" type="ORF">DSM104635_02040</name>
</gene>